<keyword evidence="9" id="KW-1185">Reference proteome</keyword>
<comment type="similarity">
    <text evidence="3">Belongs to the PP2C family.</text>
</comment>
<dbReference type="SMART" id="SM00332">
    <property type="entry name" value="PP2Cc"/>
    <property type="match status" value="1"/>
</dbReference>
<comment type="cofactor">
    <cofactor evidence="2">
        <name>Mg(2+)</name>
        <dbReference type="ChEBI" id="CHEBI:18420"/>
    </cofactor>
</comment>
<evidence type="ECO:0000256" key="2">
    <source>
        <dbReference type="ARBA" id="ARBA00001946"/>
    </source>
</evidence>
<comment type="cofactor">
    <cofactor evidence="1">
        <name>Mn(2+)</name>
        <dbReference type="ChEBI" id="CHEBI:29035"/>
    </cofactor>
</comment>
<evidence type="ECO:0000313" key="9">
    <source>
        <dbReference type="Proteomes" id="UP001530315"/>
    </source>
</evidence>
<accession>A0ABD3P5Q0</accession>
<proteinExistence type="inferred from homology"/>
<dbReference type="CDD" id="cd00143">
    <property type="entry name" value="PP2Cc"/>
    <property type="match status" value="1"/>
</dbReference>
<dbReference type="InterPro" id="IPR015655">
    <property type="entry name" value="PP2C"/>
</dbReference>
<dbReference type="PANTHER" id="PTHR13832">
    <property type="entry name" value="PROTEIN PHOSPHATASE 2C"/>
    <property type="match status" value="1"/>
</dbReference>
<evidence type="ECO:0000256" key="5">
    <source>
        <dbReference type="ARBA" id="ARBA00023211"/>
    </source>
</evidence>
<dbReference type="Pfam" id="PF00481">
    <property type="entry name" value="PP2C"/>
    <property type="match status" value="1"/>
</dbReference>
<feature type="domain" description="PPM-type phosphatase" evidence="7">
    <location>
        <begin position="1"/>
        <end position="287"/>
    </location>
</feature>
<evidence type="ECO:0000259" key="7">
    <source>
        <dbReference type="PROSITE" id="PS51746"/>
    </source>
</evidence>
<reference evidence="8 9" key="1">
    <citation type="submission" date="2024-10" db="EMBL/GenBank/DDBJ databases">
        <title>Updated reference genomes for cyclostephanoid diatoms.</title>
        <authorList>
            <person name="Roberts W.R."/>
            <person name="Alverson A.J."/>
        </authorList>
    </citation>
    <scope>NUCLEOTIDE SEQUENCE [LARGE SCALE GENOMIC DNA]</scope>
    <source>
        <strain evidence="8 9">AJA276-08</strain>
    </source>
</reference>
<name>A0ABD3P5Q0_9STRA</name>
<dbReference type="Proteomes" id="UP001530315">
    <property type="component" value="Unassembled WGS sequence"/>
</dbReference>
<dbReference type="PROSITE" id="PS51746">
    <property type="entry name" value="PPM_2"/>
    <property type="match status" value="1"/>
</dbReference>
<evidence type="ECO:0000256" key="3">
    <source>
        <dbReference type="ARBA" id="ARBA00006702"/>
    </source>
</evidence>
<comment type="caution">
    <text evidence="8">The sequence shown here is derived from an EMBL/GenBank/DDBJ whole genome shotgun (WGS) entry which is preliminary data.</text>
</comment>
<dbReference type="EC" id="3.1.3.16" evidence="4"/>
<evidence type="ECO:0000256" key="4">
    <source>
        <dbReference type="ARBA" id="ARBA00013081"/>
    </source>
</evidence>
<feature type="compositionally biased region" description="Acidic residues" evidence="6">
    <location>
        <begin position="349"/>
        <end position="363"/>
    </location>
</feature>
<protein>
    <recommendedName>
        <fullName evidence="4">protein-serine/threonine phosphatase</fullName>
        <ecNumber evidence="4">3.1.3.16</ecNumber>
    </recommendedName>
</protein>
<evidence type="ECO:0000256" key="6">
    <source>
        <dbReference type="SAM" id="MobiDB-lite"/>
    </source>
</evidence>
<dbReference type="AlphaFoldDB" id="A0ABD3P5Q0"/>
<feature type="region of interest" description="Disordered" evidence="6">
    <location>
        <begin position="335"/>
        <end position="370"/>
    </location>
</feature>
<sequence length="370" mass="40318">MLLERSLRDAFVDLDAEILGEVRGDARVEDANVPYALGHHHSDFGPVESRAVDVFVRDGGKAFAVDHPVPVDDEDAGTTAVVVMTTPRWMVCANAGDSRAVYSRSSHRAVPLSYDHKPDDEDEERRIREAGGYVSGGRVEGDLAVSRGLGDYRFKDPDVVVSGSRGEAGGGARRSTMAQRQRRHGGEGGGKVGGDDDCDVPMLRPSEQKVSPVPDIIVQNRDPDEDEFVVIACDGIWDVQSNNECVRMVADIFAEGESNLGLVCKEVLDLCLMKGSKDNMTACVIKFPKQTIGKGGGVLARRERRGAEASTRNGGRDNIDEQQKVQLLRRVFNPYVPPAQREGGQAQEEKDESVDDDKEEEVLGGDRGNR</sequence>
<dbReference type="GO" id="GO:0004722">
    <property type="term" value="F:protein serine/threonine phosphatase activity"/>
    <property type="evidence" value="ECO:0007669"/>
    <property type="project" value="UniProtKB-EC"/>
</dbReference>
<evidence type="ECO:0000256" key="1">
    <source>
        <dbReference type="ARBA" id="ARBA00001936"/>
    </source>
</evidence>
<feature type="region of interest" description="Disordered" evidence="6">
    <location>
        <begin position="296"/>
        <end position="320"/>
    </location>
</feature>
<dbReference type="PANTHER" id="PTHR13832:SF565">
    <property type="entry name" value="AT28366P-RELATED"/>
    <property type="match status" value="1"/>
</dbReference>
<organism evidence="8 9">
    <name type="scientific">Stephanodiscus triporus</name>
    <dbReference type="NCBI Taxonomy" id="2934178"/>
    <lineage>
        <taxon>Eukaryota</taxon>
        <taxon>Sar</taxon>
        <taxon>Stramenopiles</taxon>
        <taxon>Ochrophyta</taxon>
        <taxon>Bacillariophyta</taxon>
        <taxon>Coscinodiscophyceae</taxon>
        <taxon>Thalassiosirophycidae</taxon>
        <taxon>Stephanodiscales</taxon>
        <taxon>Stephanodiscaceae</taxon>
        <taxon>Stephanodiscus</taxon>
    </lineage>
</organism>
<keyword evidence="5" id="KW-0464">Manganese</keyword>
<feature type="region of interest" description="Disordered" evidence="6">
    <location>
        <begin position="163"/>
        <end position="196"/>
    </location>
</feature>
<dbReference type="EMBL" id="JALLAZ020000968">
    <property type="protein sequence ID" value="KAL3783530.1"/>
    <property type="molecule type" value="Genomic_DNA"/>
</dbReference>
<gene>
    <name evidence="8" type="ORF">ACHAW5_009959</name>
</gene>
<dbReference type="InterPro" id="IPR036457">
    <property type="entry name" value="PPM-type-like_dom_sf"/>
</dbReference>
<evidence type="ECO:0000313" key="8">
    <source>
        <dbReference type="EMBL" id="KAL3783530.1"/>
    </source>
</evidence>
<dbReference type="Gene3D" id="3.60.40.10">
    <property type="entry name" value="PPM-type phosphatase domain"/>
    <property type="match status" value="1"/>
</dbReference>
<dbReference type="SUPFAM" id="SSF81606">
    <property type="entry name" value="PP2C-like"/>
    <property type="match status" value="1"/>
</dbReference>
<dbReference type="InterPro" id="IPR001932">
    <property type="entry name" value="PPM-type_phosphatase-like_dom"/>
</dbReference>